<proteinExistence type="inferred from homology"/>
<keyword evidence="4 5" id="KW-0732">Signal</keyword>
<keyword evidence="3" id="KW-0813">Transport</keyword>
<dbReference type="SUPFAM" id="SSF53807">
    <property type="entry name" value="Helical backbone' metal receptor"/>
    <property type="match status" value="1"/>
</dbReference>
<dbReference type="Pfam" id="PF01497">
    <property type="entry name" value="Peripla_BP_2"/>
    <property type="match status" value="1"/>
</dbReference>
<dbReference type="Gene3D" id="3.40.50.1980">
    <property type="entry name" value="Nitrogenase molybdenum iron protein domain"/>
    <property type="match status" value="2"/>
</dbReference>
<name>A0ABW2CKT8_9ACTN</name>
<organism evidence="7 8">
    <name type="scientific">Actinomadura yumaensis</name>
    <dbReference type="NCBI Taxonomy" id="111807"/>
    <lineage>
        <taxon>Bacteria</taxon>
        <taxon>Bacillati</taxon>
        <taxon>Actinomycetota</taxon>
        <taxon>Actinomycetes</taxon>
        <taxon>Streptosporangiales</taxon>
        <taxon>Thermomonosporaceae</taxon>
        <taxon>Actinomadura</taxon>
    </lineage>
</organism>
<dbReference type="CDD" id="cd01146">
    <property type="entry name" value="FhuD"/>
    <property type="match status" value="1"/>
</dbReference>
<evidence type="ECO:0000256" key="5">
    <source>
        <dbReference type="SAM" id="SignalP"/>
    </source>
</evidence>
<evidence type="ECO:0000256" key="3">
    <source>
        <dbReference type="ARBA" id="ARBA00022448"/>
    </source>
</evidence>
<reference evidence="8" key="1">
    <citation type="journal article" date="2019" name="Int. J. Syst. Evol. Microbiol.">
        <title>The Global Catalogue of Microorganisms (GCM) 10K type strain sequencing project: providing services to taxonomists for standard genome sequencing and annotation.</title>
        <authorList>
            <consortium name="The Broad Institute Genomics Platform"/>
            <consortium name="The Broad Institute Genome Sequencing Center for Infectious Disease"/>
            <person name="Wu L."/>
            <person name="Ma J."/>
        </authorList>
    </citation>
    <scope>NUCLEOTIDE SEQUENCE [LARGE SCALE GENOMIC DNA]</scope>
    <source>
        <strain evidence="8">JCM 3369</strain>
    </source>
</reference>
<evidence type="ECO:0000256" key="2">
    <source>
        <dbReference type="ARBA" id="ARBA00008814"/>
    </source>
</evidence>
<feature type="chain" id="PRO_5046360875" evidence="5">
    <location>
        <begin position="32"/>
        <end position="330"/>
    </location>
</feature>
<accession>A0ABW2CKT8</accession>
<feature type="domain" description="Fe/B12 periplasmic-binding" evidence="6">
    <location>
        <begin position="67"/>
        <end position="330"/>
    </location>
</feature>
<dbReference type="RefSeq" id="WP_378048483.1">
    <property type="nucleotide sequence ID" value="NZ_JBHSXE010000001.1"/>
</dbReference>
<dbReference type="InterPro" id="IPR002491">
    <property type="entry name" value="ABC_transptr_periplasmic_BD"/>
</dbReference>
<evidence type="ECO:0000259" key="6">
    <source>
        <dbReference type="PROSITE" id="PS50983"/>
    </source>
</evidence>
<comment type="caution">
    <text evidence="7">The sequence shown here is derived from an EMBL/GenBank/DDBJ whole genome shotgun (WGS) entry which is preliminary data.</text>
</comment>
<dbReference type="InterPro" id="IPR051313">
    <property type="entry name" value="Bact_iron-sidero_bind"/>
</dbReference>
<evidence type="ECO:0000256" key="1">
    <source>
        <dbReference type="ARBA" id="ARBA00004196"/>
    </source>
</evidence>
<comment type="similarity">
    <text evidence="2">Belongs to the bacterial solute-binding protein 8 family.</text>
</comment>
<comment type="subcellular location">
    <subcellularLocation>
        <location evidence="1">Cell envelope</location>
    </subcellularLocation>
</comment>
<feature type="signal peptide" evidence="5">
    <location>
        <begin position="1"/>
        <end position="31"/>
    </location>
</feature>
<evidence type="ECO:0000313" key="8">
    <source>
        <dbReference type="Proteomes" id="UP001596380"/>
    </source>
</evidence>
<keyword evidence="8" id="KW-1185">Reference proteome</keyword>
<evidence type="ECO:0000313" key="7">
    <source>
        <dbReference type="EMBL" id="MFC6882394.1"/>
    </source>
</evidence>
<sequence>MSSTIAPPRARGRRAITGLAAGLLTLSLGLAACGGDGDDGDGGSGGKTRAIVDATGATVQVPVAPKRVVVLNETDLDSALALGVQPVGVTNGRFAKDVPGYLKSKLTGKYTVVGDLSTPVLEKVTQAQPDLILAGFIPDKKVIEQLKKITPATVLTTKMTEDWKATFTRTADVLGKQEQARTVLAAYDKRLADVKGKLGSNKGAKVSIVRWNATGPSYMLKDHFSSVVIKDLGLGRPAGQLTPAGVSPSDALSLENLKVLDGDWMFLGTLNPDADAALAEAKKIPAFKNLGVTKAGHVVNVDGAIWTSRGGPAAAESVIADVEKALGSAK</sequence>
<dbReference type="Proteomes" id="UP001596380">
    <property type="component" value="Unassembled WGS sequence"/>
</dbReference>
<gene>
    <name evidence="7" type="ORF">ACFQKB_21745</name>
</gene>
<dbReference type="PANTHER" id="PTHR30532:SF21">
    <property type="entry name" value="SIDEROPHORE-BINDING LIPOPROTEIN YFIY-RELATED"/>
    <property type="match status" value="1"/>
</dbReference>
<dbReference type="PROSITE" id="PS50983">
    <property type="entry name" value="FE_B12_PBP"/>
    <property type="match status" value="1"/>
</dbReference>
<dbReference type="PANTHER" id="PTHR30532">
    <property type="entry name" value="IRON III DICITRATE-BINDING PERIPLASMIC PROTEIN"/>
    <property type="match status" value="1"/>
</dbReference>
<protein>
    <submittedName>
        <fullName evidence="7">ABC transporter substrate-binding protein</fullName>
    </submittedName>
</protein>
<evidence type="ECO:0000256" key="4">
    <source>
        <dbReference type="ARBA" id="ARBA00022729"/>
    </source>
</evidence>
<dbReference type="EMBL" id="JBHSXS010000013">
    <property type="protein sequence ID" value="MFC6882394.1"/>
    <property type="molecule type" value="Genomic_DNA"/>
</dbReference>